<evidence type="ECO:0000256" key="1">
    <source>
        <dbReference type="ARBA" id="ARBA00010449"/>
    </source>
</evidence>
<evidence type="ECO:0000259" key="6">
    <source>
        <dbReference type="Pfam" id="PF14740"/>
    </source>
</evidence>
<dbReference type="GO" id="GO:0044458">
    <property type="term" value="P:motile cilium assembly"/>
    <property type="evidence" value="ECO:0007669"/>
    <property type="project" value="TreeGrafter"/>
</dbReference>
<dbReference type="InterPro" id="IPR039304">
    <property type="entry name" value="DNAAF3"/>
</dbReference>
<evidence type="ECO:0000256" key="4">
    <source>
        <dbReference type="ARBA" id="ARBA00024190"/>
    </source>
</evidence>
<reference evidence="7" key="2">
    <citation type="submission" date="2024-08" db="UniProtKB">
        <authorList>
            <consortium name="EnsemblMetazoa"/>
        </authorList>
    </citation>
    <scope>IDENTIFICATION</scope>
</reference>
<dbReference type="KEGG" id="dpa:109538748"/>
<dbReference type="InterPro" id="IPR027974">
    <property type="entry name" value="DUF4470"/>
</dbReference>
<keyword evidence="3" id="KW-0970">Cilium biogenesis/degradation</keyword>
<feature type="domain" description="Dynein assembly factor 3 C-terminal" evidence="6">
    <location>
        <begin position="134"/>
        <end position="409"/>
    </location>
</feature>
<protein>
    <recommendedName>
        <fullName evidence="9">Dynein assembly factor 3, axonemal homolog</fullName>
    </recommendedName>
</protein>
<dbReference type="AlphaFoldDB" id="A0AAR5PKX1"/>
<comment type="similarity">
    <text evidence="1">Belongs to the DNAAF3 family.</text>
</comment>
<dbReference type="GO" id="GO:0070286">
    <property type="term" value="P:axonemal dynein complex assembly"/>
    <property type="evidence" value="ECO:0007669"/>
    <property type="project" value="InterPro"/>
</dbReference>
<feature type="domain" description="DUF4470" evidence="5">
    <location>
        <begin position="2"/>
        <end position="99"/>
    </location>
</feature>
<comment type="subcellular location">
    <subcellularLocation>
        <location evidence="4">Dynein axonemal particle</location>
    </subcellularLocation>
</comment>
<name>A0AAR5PKX1_DENPD</name>
<dbReference type="Proteomes" id="UP000019118">
    <property type="component" value="Unassembled WGS sequence"/>
</dbReference>
<dbReference type="PANTHER" id="PTHR22118">
    <property type="entry name" value="DYNEIN ASSEMBLY FACTOR 3, AXONEMAL"/>
    <property type="match status" value="1"/>
</dbReference>
<keyword evidence="2" id="KW-0963">Cytoplasm</keyword>
<evidence type="ECO:0000313" key="8">
    <source>
        <dbReference type="Proteomes" id="UP000019118"/>
    </source>
</evidence>
<dbReference type="CTD" id="352909"/>
<evidence type="ECO:0000313" key="7">
    <source>
        <dbReference type="EnsemblMetazoa" id="XP_019761684.1"/>
    </source>
</evidence>
<evidence type="ECO:0000259" key="5">
    <source>
        <dbReference type="Pfam" id="PF14737"/>
    </source>
</evidence>
<evidence type="ECO:0000256" key="2">
    <source>
        <dbReference type="ARBA" id="ARBA00022490"/>
    </source>
</evidence>
<dbReference type="Pfam" id="PF14740">
    <property type="entry name" value="DUF4471"/>
    <property type="match status" value="1"/>
</dbReference>
<proteinExistence type="inferred from homology"/>
<dbReference type="EnsemblMetazoa" id="XM_019906125.1">
    <property type="protein sequence ID" value="XP_019761684.1"/>
    <property type="gene ID" value="LOC109538748"/>
</dbReference>
<dbReference type="InterPro" id="IPR028235">
    <property type="entry name" value="DNAAF3_C"/>
</dbReference>
<sequence length="436" mass="50355">MFWGLTPAVDLCQMYLDCSAQLPAELNILLVGATDCRHVLQTVARRYRHQPLQLNFHLVEGCMETVARQLLILLTALQPQLGLDQKTRLLMELYGNTVLRPFSANYLVNAARDLLEMVADCDYLRRKIPVVSLGLKYRDRDYLENLLKFWAGPQEFNVLEMWDRRLRNCLATRYDSKVGVFDWDLHMRLRRVGAGQVCDQEYRSFRLHGLAFSWLESAMSRPNRSLVGGVMSNAHFGYLGDMETGPFIGYGLECEDAAFLKSTNGQNAFRSTDVTERNLKQILFEIEHQEPYRHINTDERQLGGTRLRQDTLIVDPRALEVTPNAPQPCLALPNVSVRFLPTSSLARMRHQDQYKQFFDLVYFAQNHLDHLDEELVGRVAKRLIVVEHQLFVVKHRKAQLEEYAQTIRTKIAGLDAQELPFDVEKDSYMRFVLGSE</sequence>
<accession>A0AAR5PKX1</accession>
<evidence type="ECO:0008006" key="9">
    <source>
        <dbReference type="Google" id="ProtNLM"/>
    </source>
</evidence>
<reference evidence="8" key="1">
    <citation type="journal article" date="2013" name="Genome Biol.">
        <title>Draft genome of the mountain pine beetle, Dendroctonus ponderosae Hopkins, a major forest pest.</title>
        <authorList>
            <person name="Keeling C.I."/>
            <person name="Yuen M.M."/>
            <person name="Liao N.Y."/>
            <person name="Docking T.R."/>
            <person name="Chan S.K."/>
            <person name="Taylor G.A."/>
            <person name="Palmquist D.L."/>
            <person name="Jackman S.D."/>
            <person name="Nguyen A."/>
            <person name="Li M."/>
            <person name="Henderson H."/>
            <person name="Janes J.K."/>
            <person name="Zhao Y."/>
            <person name="Pandoh P."/>
            <person name="Moore R."/>
            <person name="Sperling F.A."/>
            <person name="Huber D.P."/>
            <person name="Birol I."/>
            <person name="Jones S.J."/>
            <person name="Bohlmann J."/>
        </authorList>
    </citation>
    <scope>NUCLEOTIDE SEQUENCE</scope>
</reference>
<keyword evidence="8" id="KW-1185">Reference proteome</keyword>
<dbReference type="PANTHER" id="PTHR22118:SF14">
    <property type="entry name" value="DYNEIN AXONEMAL ASSEMBLY FACTOR 3"/>
    <property type="match status" value="1"/>
</dbReference>
<dbReference type="Pfam" id="PF14737">
    <property type="entry name" value="DUF4470"/>
    <property type="match status" value="1"/>
</dbReference>
<dbReference type="GeneID" id="109538748"/>
<evidence type="ECO:0000256" key="3">
    <source>
        <dbReference type="ARBA" id="ARBA00022794"/>
    </source>
</evidence>
<dbReference type="GO" id="GO:0120293">
    <property type="term" value="C:dynein axonemal particle"/>
    <property type="evidence" value="ECO:0007669"/>
    <property type="project" value="UniProtKB-SubCell"/>
</dbReference>
<organism evidence="7 8">
    <name type="scientific">Dendroctonus ponderosae</name>
    <name type="common">Mountain pine beetle</name>
    <dbReference type="NCBI Taxonomy" id="77166"/>
    <lineage>
        <taxon>Eukaryota</taxon>
        <taxon>Metazoa</taxon>
        <taxon>Ecdysozoa</taxon>
        <taxon>Arthropoda</taxon>
        <taxon>Hexapoda</taxon>
        <taxon>Insecta</taxon>
        <taxon>Pterygota</taxon>
        <taxon>Neoptera</taxon>
        <taxon>Endopterygota</taxon>
        <taxon>Coleoptera</taxon>
        <taxon>Polyphaga</taxon>
        <taxon>Cucujiformia</taxon>
        <taxon>Curculionidae</taxon>
        <taxon>Scolytinae</taxon>
        <taxon>Dendroctonus</taxon>
    </lineage>
</organism>